<keyword evidence="3" id="KW-0479">Metal-binding</keyword>
<dbReference type="Pfam" id="PF04261">
    <property type="entry name" value="Dyp_perox_N"/>
    <property type="match status" value="1"/>
</dbReference>
<dbReference type="NCBIfam" id="TIGR01413">
    <property type="entry name" value="Dyp_perox_fam"/>
    <property type="match status" value="1"/>
</dbReference>
<dbReference type="GO" id="GO:0004601">
    <property type="term" value="F:peroxidase activity"/>
    <property type="evidence" value="ECO:0007669"/>
    <property type="project" value="UniProtKB-KW"/>
</dbReference>
<dbReference type="Proteomes" id="UP000005709">
    <property type="component" value="Unassembled WGS sequence"/>
</dbReference>
<name>C8PKC9_9BACT</name>
<evidence type="ECO:0000256" key="4">
    <source>
        <dbReference type="ARBA" id="ARBA00023002"/>
    </source>
</evidence>
<dbReference type="SUPFAM" id="SSF54909">
    <property type="entry name" value="Dimeric alpha+beta barrel"/>
    <property type="match status" value="1"/>
</dbReference>
<organism evidence="9 10">
    <name type="scientific">Campylobacter gracilis RM3268</name>
    <dbReference type="NCBI Taxonomy" id="553220"/>
    <lineage>
        <taxon>Bacteria</taxon>
        <taxon>Pseudomonadati</taxon>
        <taxon>Campylobacterota</taxon>
        <taxon>Epsilonproteobacteria</taxon>
        <taxon>Campylobacterales</taxon>
        <taxon>Campylobacteraceae</taxon>
        <taxon>Campylobacter</taxon>
    </lineage>
</organism>
<dbReference type="STRING" id="824.CGRAC_2089"/>
<dbReference type="PANTHER" id="PTHR30521">
    <property type="entry name" value="DEFERROCHELATASE/PEROXIDASE"/>
    <property type="match status" value="1"/>
</dbReference>
<keyword evidence="2 9" id="KW-0575">Peroxidase</keyword>
<accession>C8PKC9</accession>
<dbReference type="EMBL" id="ACYG01000030">
    <property type="protein sequence ID" value="EEV16538.1"/>
    <property type="molecule type" value="Genomic_DNA"/>
</dbReference>
<comment type="caution">
    <text evidence="9">The sequence shown here is derived from an EMBL/GenBank/DDBJ whole genome shotgun (WGS) entry which is preliminary data.</text>
</comment>
<dbReference type="OrthoDB" id="3251355at2"/>
<evidence type="ECO:0000259" key="8">
    <source>
        <dbReference type="Pfam" id="PF20628"/>
    </source>
</evidence>
<keyword evidence="4" id="KW-0560">Oxidoreductase</keyword>
<comment type="similarity">
    <text evidence="6">Belongs to the DyP-type peroxidase family.</text>
</comment>
<feature type="domain" description="Dyp-type peroxidase C-terminal" evidence="8">
    <location>
        <begin position="152"/>
        <end position="309"/>
    </location>
</feature>
<dbReference type="PROSITE" id="PS51404">
    <property type="entry name" value="DYP_PEROXIDASE"/>
    <property type="match status" value="1"/>
</dbReference>
<dbReference type="InterPro" id="IPR006314">
    <property type="entry name" value="Dyp_peroxidase"/>
</dbReference>
<dbReference type="RefSeq" id="WP_005872709.1">
    <property type="nucleotide sequence ID" value="NZ_ACYG01000030.1"/>
</dbReference>
<evidence type="ECO:0000313" key="9">
    <source>
        <dbReference type="EMBL" id="EEV16538.1"/>
    </source>
</evidence>
<sequence length="317" mass="34639">MSEEKSCACAHVKSQNVTDAPGNNTVFMIWRFGADKTACKKAFEGLCALVINLNKTAVTRFGAASETSCVLGVGFEAWKMLGLPKPLPKELKNFEEIRGDKHAAPATGGDIHIHIRAANQAVCYDMASEIRAALKDVATCEEEICGFKYYDGRAIIGFVDGTENPQGADRDFFAKVGDEDAAYKGGSYLFVQKYIHDMSAWNAAGVAEQERVIGRSKQNDIEMSEEIKPSNSHSAAANVGDDKKVVRDNMPFMQGGETGTYFIAYASTFSTLELMLESMFIGRPRGNYDRLLDFSVAKTGALFFAPTFDMLQAYGAE</sequence>
<dbReference type="AlphaFoldDB" id="C8PKC9"/>
<comment type="cofactor">
    <cofactor evidence="1">
        <name>heme b</name>
        <dbReference type="ChEBI" id="CHEBI:60344"/>
    </cofactor>
</comment>
<keyword evidence="5" id="KW-0408">Iron</keyword>
<dbReference type="GO" id="GO:0020037">
    <property type="term" value="F:heme binding"/>
    <property type="evidence" value="ECO:0007669"/>
    <property type="project" value="InterPro"/>
</dbReference>
<evidence type="ECO:0000313" key="10">
    <source>
        <dbReference type="Proteomes" id="UP000005709"/>
    </source>
</evidence>
<evidence type="ECO:0000256" key="5">
    <source>
        <dbReference type="ARBA" id="ARBA00023004"/>
    </source>
</evidence>
<dbReference type="InterPro" id="IPR048328">
    <property type="entry name" value="Dyp_perox_C"/>
</dbReference>
<keyword evidence="10" id="KW-1185">Reference proteome</keyword>
<dbReference type="GO" id="GO:0046872">
    <property type="term" value="F:metal ion binding"/>
    <property type="evidence" value="ECO:0007669"/>
    <property type="project" value="UniProtKB-KW"/>
</dbReference>
<evidence type="ECO:0000259" key="7">
    <source>
        <dbReference type="Pfam" id="PF04261"/>
    </source>
</evidence>
<dbReference type="Pfam" id="PF20628">
    <property type="entry name" value="Dyp_perox_C"/>
    <property type="match status" value="1"/>
</dbReference>
<evidence type="ECO:0000256" key="3">
    <source>
        <dbReference type="ARBA" id="ARBA00022723"/>
    </source>
</evidence>
<dbReference type="GO" id="GO:0005829">
    <property type="term" value="C:cytosol"/>
    <property type="evidence" value="ECO:0007669"/>
    <property type="project" value="TreeGrafter"/>
</dbReference>
<evidence type="ECO:0000256" key="2">
    <source>
        <dbReference type="ARBA" id="ARBA00022559"/>
    </source>
</evidence>
<evidence type="ECO:0000256" key="6">
    <source>
        <dbReference type="ARBA" id="ARBA00025737"/>
    </source>
</evidence>
<gene>
    <name evidence="9" type="ORF">CAMGR0001_0145</name>
</gene>
<proteinExistence type="inferred from homology"/>
<dbReference type="InterPro" id="IPR011008">
    <property type="entry name" value="Dimeric_a/b-barrel"/>
</dbReference>
<dbReference type="InterPro" id="IPR048327">
    <property type="entry name" value="Dyp_perox_N"/>
</dbReference>
<dbReference type="eggNOG" id="COG2837">
    <property type="taxonomic scope" value="Bacteria"/>
</dbReference>
<feature type="domain" description="Dyp-type peroxidase N-terminal" evidence="7">
    <location>
        <begin position="26"/>
        <end position="148"/>
    </location>
</feature>
<reference evidence="9 10" key="1">
    <citation type="submission" date="2009-07" db="EMBL/GenBank/DDBJ databases">
        <authorList>
            <person name="Madupu R."/>
            <person name="Sebastian Y."/>
            <person name="Durkin A.S."/>
            <person name="Torralba M."/>
            <person name="Methe B."/>
            <person name="Sutton G.G."/>
            <person name="Strausberg R.L."/>
            <person name="Nelson K.E."/>
        </authorList>
    </citation>
    <scope>NUCLEOTIDE SEQUENCE [LARGE SCALE GENOMIC DNA]</scope>
    <source>
        <strain evidence="9 10">RM3268</strain>
    </source>
</reference>
<evidence type="ECO:0000256" key="1">
    <source>
        <dbReference type="ARBA" id="ARBA00001970"/>
    </source>
</evidence>
<protein>
    <submittedName>
        <fullName evidence="9">Dyp-type peroxidase family protein</fullName>
    </submittedName>
</protein>
<dbReference type="PANTHER" id="PTHR30521:SF0">
    <property type="entry name" value="DYP-TYPE PEROXIDASE FAMILY PROTEIN"/>
    <property type="match status" value="1"/>
</dbReference>